<dbReference type="Proteomes" id="UP000176751">
    <property type="component" value="Unassembled WGS sequence"/>
</dbReference>
<dbReference type="STRING" id="1797737.A2196_02255"/>
<evidence type="ECO:0000313" key="1">
    <source>
        <dbReference type="EMBL" id="OGE01685.1"/>
    </source>
</evidence>
<proteinExistence type="predicted"/>
<dbReference type="EMBL" id="MFCA01000025">
    <property type="protein sequence ID" value="OGE01685.1"/>
    <property type="molecule type" value="Genomic_DNA"/>
</dbReference>
<organism evidence="1 2">
    <name type="scientific">Candidatus Curtissbacteria bacterium RIFOXYA1_FULL_41_14</name>
    <dbReference type="NCBI Taxonomy" id="1797737"/>
    <lineage>
        <taxon>Bacteria</taxon>
        <taxon>Candidatus Curtissiibacteriota</taxon>
    </lineage>
</organism>
<name>A0A1F5HCC9_9BACT</name>
<dbReference type="AlphaFoldDB" id="A0A1F5HCC9"/>
<reference evidence="1 2" key="1">
    <citation type="journal article" date="2016" name="Nat. Commun.">
        <title>Thousands of microbial genomes shed light on interconnected biogeochemical processes in an aquifer system.</title>
        <authorList>
            <person name="Anantharaman K."/>
            <person name="Brown C.T."/>
            <person name="Hug L.A."/>
            <person name="Sharon I."/>
            <person name="Castelle C.J."/>
            <person name="Probst A.J."/>
            <person name="Thomas B.C."/>
            <person name="Singh A."/>
            <person name="Wilkins M.J."/>
            <person name="Karaoz U."/>
            <person name="Brodie E.L."/>
            <person name="Williams K.H."/>
            <person name="Hubbard S.S."/>
            <person name="Banfield J.F."/>
        </authorList>
    </citation>
    <scope>NUCLEOTIDE SEQUENCE [LARGE SCALE GENOMIC DNA]</scope>
</reference>
<protein>
    <submittedName>
        <fullName evidence="1">Uncharacterized protein</fullName>
    </submittedName>
</protein>
<accession>A0A1F5HCC9</accession>
<sequence length="136" mass="15342">MSPERKQKGQRKTLFEVAKSYGVDLMREGRRSREYFEALDEVAQALNLKLRENLQRVEENDYFRTPKAVAAMVLEEAAGKLDWAVNKLSARDLSKLRTQLARAIAGGILTSLSFTCPPKEGEISPEQKVLNFIGGR</sequence>
<comment type="caution">
    <text evidence="1">The sequence shown here is derived from an EMBL/GenBank/DDBJ whole genome shotgun (WGS) entry which is preliminary data.</text>
</comment>
<evidence type="ECO:0000313" key="2">
    <source>
        <dbReference type="Proteomes" id="UP000176751"/>
    </source>
</evidence>
<gene>
    <name evidence="1" type="ORF">A2196_02255</name>
</gene>